<evidence type="ECO:0000256" key="1">
    <source>
        <dbReference type="ARBA" id="ARBA00012771"/>
    </source>
</evidence>
<comment type="catalytic activity">
    <reaction evidence="5">
        <text>L-glutaminyl-[peptide chain release factor] + S-adenosyl-L-methionine = N(5)-methyl-L-glutaminyl-[peptide chain release factor] + S-adenosyl-L-homocysteine + H(+)</text>
        <dbReference type="Rhea" id="RHEA:42896"/>
        <dbReference type="Rhea" id="RHEA-COMP:10271"/>
        <dbReference type="Rhea" id="RHEA-COMP:10272"/>
        <dbReference type="ChEBI" id="CHEBI:15378"/>
        <dbReference type="ChEBI" id="CHEBI:30011"/>
        <dbReference type="ChEBI" id="CHEBI:57856"/>
        <dbReference type="ChEBI" id="CHEBI:59789"/>
        <dbReference type="ChEBI" id="CHEBI:61891"/>
        <dbReference type="EC" id="2.1.1.297"/>
    </reaction>
</comment>
<dbReference type="NCBIfam" id="TIGR00536">
    <property type="entry name" value="hemK_fam"/>
    <property type="match status" value="1"/>
</dbReference>
<protein>
    <recommendedName>
        <fullName evidence="1">peptide chain release factor N(5)-glutamine methyltransferase</fullName>
        <ecNumber evidence="1">2.1.1.297</ecNumber>
    </recommendedName>
</protein>
<dbReference type="InterPro" id="IPR007848">
    <property type="entry name" value="Small_mtfrase_dom"/>
</dbReference>
<evidence type="ECO:0000256" key="4">
    <source>
        <dbReference type="ARBA" id="ARBA00022691"/>
    </source>
</evidence>
<dbReference type="GO" id="GO:0102559">
    <property type="term" value="F:peptide chain release factor N(5)-glutamine methyltransferase activity"/>
    <property type="evidence" value="ECO:0007669"/>
    <property type="project" value="UniProtKB-EC"/>
</dbReference>
<dbReference type="PANTHER" id="PTHR18895:SF74">
    <property type="entry name" value="MTRF1L RELEASE FACTOR GLUTAMINE METHYLTRANSFERASE"/>
    <property type="match status" value="1"/>
</dbReference>
<dbReference type="NCBIfam" id="TIGR03534">
    <property type="entry name" value="RF_mod_PrmC"/>
    <property type="match status" value="1"/>
</dbReference>
<dbReference type="Proteomes" id="UP000886014">
    <property type="component" value="Unassembled WGS sequence"/>
</dbReference>
<dbReference type="CDD" id="cd02440">
    <property type="entry name" value="AdoMet_MTases"/>
    <property type="match status" value="1"/>
</dbReference>
<keyword evidence="4" id="KW-0949">S-adenosyl-L-methionine</keyword>
<dbReference type="Gene3D" id="1.10.8.10">
    <property type="entry name" value="DNA helicase RuvA subunit, C-terminal domain"/>
    <property type="match status" value="1"/>
</dbReference>
<evidence type="ECO:0000313" key="8">
    <source>
        <dbReference type="EMBL" id="HHF58375.1"/>
    </source>
</evidence>
<dbReference type="PROSITE" id="PS00092">
    <property type="entry name" value="N6_MTASE"/>
    <property type="match status" value="1"/>
</dbReference>
<evidence type="ECO:0000259" key="6">
    <source>
        <dbReference type="Pfam" id="PF05175"/>
    </source>
</evidence>
<evidence type="ECO:0000256" key="5">
    <source>
        <dbReference type="ARBA" id="ARBA00048391"/>
    </source>
</evidence>
<dbReference type="InterPro" id="IPR040758">
    <property type="entry name" value="PrmC_N"/>
</dbReference>
<dbReference type="InterPro" id="IPR050320">
    <property type="entry name" value="N5-glutamine_MTase"/>
</dbReference>
<feature type="domain" description="Methyltransferase small" evidence="6">
    <location>
        <begin position="115"/>
        <end position="191"/>
    </location>
</feature>
<dbReference type="InterPro" id="IPR019874">
    <property type="entry name" value="RF_methyltr_PrmC"/>
</dbReference>
<dbReference type="InterPro" id="IPR029063">
    <property type="entry name" value="SAM-dependent_MTases_sf"/>
</dbReference>
<evidence type="ECO:0000256" key="2">
    <source>
        <dbReference type="ARBA" id="ARBA00022603"/>
    </source>
</evidence>
<reference evidence="8" key="1">
    <citation type="journal article" date="2020" name="mSystems">
        <title>Genome- and Community-Level Interaction Insights into Carbon Utilization and Element Cycling Functions of Hydrothermarchaeota in Hydrothermal Sediment.</title>
        <authorList>
            <person name="Zhou Z."/>
            <person name="Liu Y."/>
            <person name="Xu W."/>
            <person name="Pan J."/>
            <person name="Luo Z.H."/>
            <person name="Li M."/>
        </authorList>
    </citation>
    <scope>NUCLEOTIDE SEQUENCE [LARGE SCALE GENOMIC DNA]</scope>
    <source>
        <strain evidence="8">HyVt-94</strain>
    </source>
</reference>
<evidence type="ECO:0000256" key="3">
    <source>
        <dbReference type="ARBA" id="ARBA00022679"/>
    </source>
</evidence>
<dbReference type="InterPro" id="IPR002052">
    <property type="entry name" value="DNA_methylase_N6_adenine_CS"/>
</dbReference>
<dbReference type="EMBL" id="DRTV01000210">
    <property type="protein sequence ID" value="HHF58375.1"/>
    <property type="molecule type" value="Genomic_DNA"/>
</dbReference>
<organism evidence="8">
    <name type="scientific">candidate division WOR-3 bacterium</name>
    <dbReference type="NCBI Taxonomy" id="2052148"/>
    <lineage>
        <taxon>Bacteria</taxon>
        <taxon>Bacteria division WOR-3</taxon>
    </lineage>
</organism>
<dbReference type="Pfam" id="PF17827">
    <property type="entry name" value="PrmC_N"/>
    <property type="match status" value="1"/>
</dbReference>
<feature type="domain" description="Release factor glutamine methyltransferase N-terminal" evidence="7">
    <location>
        <begin position="12"/>
        <end position="71"/>
    </location>
</feature>
<name>A0A7C5M6N7_UNCW3</name>
<dbReference type="InterPro" id="IPR004556">
    <property type="entry name" value="HemK-like"/>
</dbReference>
<evidence type="ECO:0000259" key="7">
    <source>
        <dbReference type="Pfam" id="PF17827"/>
    </source>
</evidence>
<keyword evidence="2 8" id="KW-0489">Methyltransferase</keyword>
<dbReference type="EC" id="2.1.1.297" evidence="1"/>
<sequence>MNPRKIYSDIVKMLSSVTSQPEAEARWFIEEVFGMPKEIFFITEEIDTVKLKRLHLLVERRIKERIPIQYIFQKAYFMGLELFVNPWVLIPRPETEILVSYVIKIYSHRETPSFFVDVGTGSGAIAISISYFMKIPGIATDASRRALTIAKTNIEKYKVSVELLCANLLDPFKEASLDLIVSNPPYIGSNEFTTLHEEVQKEPTSSLIGGKDGHEITVKLMEQAFIRLKKGGSLIIETHRGILEKVIAGAKDLGFRVRAVIKDYSGYERVIHLEK</sequence>
<comment type="caution">
    <text evidence="8">The sequence shown here is derived from an EMBL/GenBank/DDBJ whole genome shotgun (WGS) entry which is preliminary data.</text>
</comment>
<proteinExistence type="predicted"/>
<dbReference type="GO" id="GO:0032259">
    <property type="term" value="P:methylation"/>
    <property type="evidence" value="ECO:0007669"/>
    <property type="project" value="UniProtKB-KW"/>
</dbReference>
<dbReference type="AlphaFoldDB" id="A0A7C5M6N7"/>
<dbReference type="Pfam" id="PF05175">
    <property type="entry name" value="MTS"/>
    <property type="match status" value="1"/>
</dbReference>
<keyword evidence="3 8" id="KW-0808">Transferase</keyword>
<accession>A0A7C5M6N7</accession>
<dbReference type="SUPFAM" id="SSF53335">
    <property type="entry name" value="S-adenosyl-L-methionine-dependent methyltransferases"/>
    <property type="match status" value="1"/>
</dbReference>
<dbReference type="PANTHER" id="PTHR18895">
    <property type="entry name" value="HEMK METHYLTRANSFERASE"/>
    <property type="match status" value="1"/>
</dbReference>
<dbReference type="GO" id="GO:0003676">
    <property type="term" value="F:nucleic acid binding"/>
    <property type="evidence" value="ECO:0007669"/>
    <property type="project" value="InterPro"/>
</dbReference>
<dbReference type="Gene3D" id="3.40.50.150">
    <property type="entry name" value="Vaccinia Virus protein VP39"/>
    <property type="match status" value="1"/>
</dbReference>
<gene>
    <name evidence="8" type="primary">prmC</name>
    <name evidence="8" type="ORF">ENL41_03010</name>
</gene>